<name>A0AB34JZ58_PRYPA</name>
<feature type="compositionally biased region" description="Low complexity" evidence="1">
    <location>
        <begin position="51"/>
        <end position="60"/>
    </location>
</feature>
<sequence>MLLAAACFARSEFSASSSPVSVISLLGTFFKAAPTPLVLRSPSPSPQFVGSRPSRTPNPSSRERKRKVANEAYRN</sequence>
<proteinExistence type="predicted"/>
<dbReference type="AlphaFoldDB" id="A0AB34JZ58"/>
<dbReference type="EMBL" id="JBGBPQ010000003">
    <property type="protein sequence ID" value="KAL1526157.1"/>
    <property type="molecule type" value="Genomic_DNA"/>
</dbReference>
<organism evidence="2 3">
    <name type="scientific">Prymnesium parvum</name>
    <name type="common">Toxic golden alga</name>
    <dbReference type="NCBI Taxonomy" id="97485"/>
    <lineage>
        <taxon>Eukaryota</taxon>
        <taxon>Haptista</taxon>
        <taxon>Haptophyta</taxon>
        <taxon>Prymnesiophyceae</taxon>
        <taxon>Prymnesiales</taxon>
        <taxon>Prymnesiaceae</taxon>
        <taxon>Prymnesium</taxon>
    </lineage>
</organism>
<gene>
    <name evidence="2" type="ORF">AB1Y20_014885</name>
</gene>
<evidence type="ECO:0008006" key="4">
    <source>
        <dbReference type="Google" id="ProtNLM"/>
    </source>
</evidence>
<keyword evidence="3" id="KW-1185">Reference proteome</keyword>
<reference evidence="2 3" key="1">
    <citation type="journal article" date="2024" name="Science">
        <title>Giant polyketide synthase enzymes in the biosynthesis of giant marine polyether toxins.</title>
        <authorList>
            <person name="Fallon T.R."/>
            <person name="Shende V.V."/>
            <person name="Wierzbicki I.H."/>
            <person name="Pendleton A.L."/>
            <person name="Watervoot N.F."/>
            <person name="Auber R.P."/>
            <person name="Gonzalez D.J."/>
            <person name="Wisecaver J.H."/>
            <person name="Moore B.S."/>
        </authorList>
    </citation>
    <scope>NUCLEOTIDE SEQUENCE [LARGE SCALE GENOMIC DNA]</scope>
    <source>
        <strain evidence="2 3">12B1</strain>
    </source>
</reference>
<evidence type="ECO:0000313" key="2">
    <source>
        <dbReference type="EMBL" id="KAL1526157.1"/>
    </source>
</evidence>
<comment type="caution">
    <text evidence="2">The sequence shown here is derived from an EMBL/GenBank/DDBJ whole genome shotgun (WGS) entry which is preliminary data.</text>
</comment>
<feature type="region of interest" description="Disordered" evidence="1">
    <location>
        <begin position="41"/>
        <end position="75"/>
    </location>
</feature>
<accession>A0AB34JZ58</accession>
<evidence type="ECO:0000256" key="1">
    <source>
        <dbReference type="SAM" id="MobiDB-lite"/>
    </source>
</evidence>
<dbReference type="Proteomes" id="UP001515480">
    <property type="component" value="Unassembled WGS sequence"/>
</dbReference>
<evidence type="ECO:0000313" key="3">
    <source>
        <dbReference type="Proteomes" id="UP001515480"/>
    </source>
</evidence>
<protein>
    <recommendedName>
        <fullName evidence="4">Secreted protein</fullName>
    </recommendedName>
</protein>